<reference evidence="1 2" key="1">
    <citation type="journal article" date="2022" name="Hortic Res">
        <title>A haplotype resolved chromosomal level avocado genome allows analysis of novel avocado genes.</title>
        <authorList>
            <person name="Nath O."/>
            <person name="Fletcher S.J."/>
            <person name="Hayward A."/>
            <person name="Shaw L.M."/>
            <person name="Masouleh A.K."/>
            <person name="Furtado A."/>
            <person name="Henry R.J."/>
            <person name="Mitter N."/>
        </authorList>
    </citation>
    <scope>NUCLEOTIDE SEQUENCE [LARGE SCALE GENOMIC DNA]</scope>
    <source>
        <strain evidence="2">cv. Hass</strain>
    </source>
</reference>
<comment type="caution">
    <text evidence="1">The sequence shown here is derived from an EMBL/GenBank/DDBJ whole genome shotgun (WGS) entry which is preliminary data.</text>
</comment>
<protein>
    <submittedName>
        <fullName evidence="1">Uncharacterized protein</fullName>
    </submittedName>
</protein>
<accession>A0ACC2K733</accession>
<name>A0ACC2K733_PERAE</name>
<evidence type="ECO:0000313" key="1">
    <source>
        <dbReference type="EMBL" id="KAJ8616753.1"/>
    </source>
</evidence>
<sequence>MNSLGNLPLLFPYNIPHLPLLFPYNIPHEMEDEEKPTSHEIEIINDATEQSHIDLIVPNQQSKLPLLARFHAGYFRISLSLCSQALLWKTRSEPTMDSHASHKELFALPSTALLLLWSISLFILLSLSILYLLRCIFYFNMVKSEFLHHVGVNYLFAPWISWLLLLQSSPFINPIATYYPVLWWVIAIPIVALDVKIYGQWFTKGKRFLWTVANPTSQLSVIGNLVGARAAAQMGWKESAVFMFSLGMVHYLVLYVTLYQRLLGGDRLPVMLRPVFFLFIATPSTASLAWSSISGSFGVGSKMLFFLSLFLFASLVSRPALFKRSMQRFHVTWWAYSFPLSVLALASIEYAQEVKGGIANLLMLVLLALSVLVALGLLVFTTLNSGHLLPDDDPIIYPPPHSVVNTVEVANAIKPQPTDVGS</sequence>
<dbReference type="Proteomes" id="UP001234297">
    <property type="component" value="Chromosome 12"/>
</dbReference>
<proteinExistence type="predicted"/>
<dbReference type="EMBL" id="CM056820">
    <property type="protein sequence ID" value="KAJ8616753.1"/>
    <property type="molecule type" value="Genomic_DNA"/>
</dbReference>
<keyword evidence="2" id="KW-1185">Reference proteome</keyword>
<gene>
    <name evidence="1" type="ORF">MRB53_036125</name>
</gene>
<evidence type="ECO:0000313" key="2">
    <source>
        <dbReference type="Proteomes" id="UP001234297"/>
    </source>
</evidence>
<organism evidence="1 2">
    <name type="scientific">Persea americana</name>
    <name type="common">Avocado</name>
    <dbReference type="NCBI Taxonomy" id="3435"/>
    <lineage>
        <taxon>Eukaryota</taxon>
        <taxon>Viridiplantae</taxon>
        <taxon>Streptophyta</taxon>
        <taxon>Embryophyta</taxon>
        <taxon>Tracheophyta</taxon>
        <taxon>Spermatophyta</taxon>
        <taxon>Magnoliopsida</taxon>
        <taxon>Magnoliidae</taxon>
        <taxon>Laurales</taxon>
        <taxon>Lauraceae</taxon>
        <taxon>Persea</taxon>
    </lineage>
</organism>